<feature type="region of interest" description="Disordered" evidence="1">
    <location>
        <begin position="455"/>
        <end position="557"/>
    </location>
</feature>
<dbReference type="EMBL" id="KZ679018">
    <property type="protein sequence ID" value="PSS08716.1"/>
    <property type="molecule type" value="Genomic_DNA"/>
</dbReference>
<feature type="compositionally biased region" description="Basic and acidic residues" evidence="1">
    <location>
        <begin position="774"/>
        <end position="784"/>
    </location>
</feature>
<feature type="compositionally biased region" description="Basic and acidic residues" evidence="1">
    <location>
        <begin position="895"/>
        <end position="917"/>
    </location>
</feature>
<feature type="compositionally biased region" description="Basic residues" evidence="1">
    <location>
        <begin position="656"/>
        <end position="666"/>
    </location>
</feature>
<protein>
    <submittedName>
        <fullName evidence="2">Uncharacterized protein</fullName>
    </submittedName>
</protein>
<dbReference type="PANTHER" id="PTHR48125">
    <property type="entry name" value="LP07818P1"/>
    <property type="match status" value="1"/>
</dbReference>
<feature type="region of interest" description="Disordered" evidence="1">
    <location>
        <begin position="166"/>
        <end position="206"/>
    </location>
</feature>
<name>A0A2T3AR38_AMORE</name>
<accession>A0A2T3AR38</accession>
<feature type="compositionally biased region" description="Acidic residues" evidence="1">
    <location>
        <begin position="875"/>
        <end position="890"/>
    </location>
</feature>
<evidence type="ECO:0000256" key="1">
    <source>
        <dbReference type="SAM" id="MobiDB-lite"/>
    </source>
</evidence>
<feature type="compositionally biased region" description="Basic residues" evidence="1">
    <location>
        <begin position="621"/>
        <end position="632"/>
    </location>
</feature>
<feature type="region of interest" description="Disordered" evidence="1">
    <location>
        <begin position="1"/>
        <end position="38"/>
    </location>
</feature>
<feature type="compositionally biased region" description="Acidic residues" evidence="1">
    <location>
        <begin position="703"/>
        <end position="716"/>
    </location>
</feature>
<feature type="compositionally biased region" description="Basic and acidic residues" evidence="1">
    <location>
        <begin position="401"/>
        <end position="413"/>
    </location>
</feature>
<feature type="compositionally biased region" description="Low complexity" evidence="1">
    <location>
        <begin position="7"/>
        <end position="38"/>
    </location>
</feature>
<gene>
    <name evidence="2" type="ORF">M430DRAFT_45635</name>
</gene>
<feature type="compositionally biased region" description="Basic and acidic residues" evidence="1">
    <location>
        <begin position="491"/>
        <end position="500"/>
    </location>
</feature>
<dbReference type="OrthoDB" id="3538351at2759"/>
<dbReference type="GeneID" id="36575862"/>
<feature type="compositionally biased region" description="Low complexity" evidence="1">
    <location>
        <begin position="731"/>
        <end position="750"/>
    </location>
</feature>
<sequence length="1069" mass="116976">MARKKSAPITTYAPPIPTMSSQAASATPTSSAPSSSTTALTCPHCLVVFTNMTSRAFSNHVSCCVGPVAADDDASESVLSSPPDSPIQTVKSTISVGATALRQEVTAPSDASVAEEDGAAPPIEDPDAAIHAYLDPKREFEYYDQGEAVEETAQDEDADASQLEVVETPEADQQSVTAEEVPENPEASESLETSEAVANSESGDLETVSQPAVVDAPAALENPSVSKQSKSRTPIVTSKSEAKKYLFPKLTPVEVFENYLQDVEEMSYETLYNRATRVAGVLLELQTEFVEVDKKLYRHEMIGKAETKRAAEDAKEEADRRVELEDMARDAVEEKYSEKLALEGEEWEKFLEKFNRSSDKETLKHLNNLHNPQFMEAAIKRRRKAAAKYHKLDNEPPPETKPTKEEIEQEKRKQGWLIDPVKFDDQKRADVYGLEYSSHFRHHGHQPIDRIIRQAQQARRKVNGDAHSTSEDTAGSAPIGRLRMQRNKSKRAYEAERSATSEEDEEELPAKRLRKPRRFEDGVEALGKPRGSTQSRGGTPMIRRRFPSGAPVGRPPRWYIESKLQAVQMAPKSPELTNGDLPQTSQEAAPSDEGQLQGVAEPLANQTVTVSDNATATAPTTKRKHPGGRPKKVVAEAPATNAPSEDVSVEASQSKPKNKGGRPRKHPVQEPAPAEASTQSGPQPRETKSKAHLQSSTIKVESGFDDDLVQLTEAEDIIQSTEQDDGSRYNSAETSRPTSSSSTESVSTVANRRSARPSTRNKTLARELNGTKNANDDTGNKLEESPSSSPSVPRNKRKHDSEETELNPIVVDAPLQTEEPAPKKRRTRAPKAKEDMVETPVAMGAKSKRKRANSDALEEDRVGKKGKKSIHEPAGIEDDHESNADIDEESLTPAAREELKKKRAKEEKSRKLSESTKARWASGGMKKAQETRKANLALKKAAKEAAAKEAAAAAESSGPAPIEPAAPAPAIETPEQPAPKKQKAQKPKPSLEPTRPASTRIRKPTRHAAGLDGAADEDEDELAEQFRSEYDRYQALTSAGSPGLGKRVRKPLIDLSAVMDETSEDEYYQ</sequence>
<reference evidence="2 3" key="1">
    <citation type="journal article" date="2018" name="New Phytol.">
        <title>Comparative genomics and transcriptomics depict ericoid mycorrhizal fungi as versatile saprotrophs and plant mutualists.</title>
        <authorList>
            <person name="Martino E."/>
            <person name="Morin E."/>
            <person name="Grelet G.A."/>
            <person name="Kuo A."/>
            <person name="Kohler A."/>
            <person name="Daghino S."/>
            <person name="Barry K.W."/>
            <person name="Cichocki N."/>
            <person name="Clum A."/>
            <person name="Dockter R.B."/>
            <person name="Hainaut M."/>
            <person name="Kuo R.C."/>
            <person name="LaButti K."/>
            <person name="Lindahl B.D."/>
            <person name="Lindquist E.A."/>
            <person name="Lipzen A."/>
            <person name="Khouja H.R."/>
            <person name="Magnuson J."/>
            <person name="Murat C."/>
            <person name="Ohm R.A."/>
            <person name="Singer S.W."/>
            <person name="Spatafora J.W."/>
            <person name="Wang M."/>
            <person name="Veneault-Fourrey C."/>
            <person name="Henrissat B."/>
            <person name="Grigoriev I.V."/>
            <person name="Martin F.M."/>
            <person name="Perotto S."/>
        </authorList>
    </citation>
    <scope>NUCLEOTIDE SEQUENCE [LARGE SCALE GENOMIC DNA]</scope>
    <source>
        <strain evidence="2 3">ATCC 22711</strain>
    </source>
</reference>
<evidence type="ECO:0000313" key="2">
    <source>
        <dbReference type="EMBL" id="PSS08716.1"/>
    </source>
</evidence>
<feature type="region of interest" description="Disordered" evidence="1">
    <location>
        <begin position="105"/>
        <end position="127"/>
    </location>
</feature>
<dbReference type="PANTHER" id="PTHR48125:SF10">
    <property type="entry name" value="OS12G0136300 PROTEIN"/>
    <property type="match status" value="1"/>
</dbReference>
<feature type="compositionally biased region" description="Polar residues" evidence="1">
    <location>
        <begin position="190"/>
        <end position="206"/>
    </location>
</feature>
<proteinExistence type="predicted"/>
<feature type="region of interest" description="Disordered" evidence="1">
    <location>
        <begin position="385"/>
        <end position="413"/>
    </location>
</feature>
<keyword evidence="3" id="KW-1185">Reference proteome</keyword>
<dbReference type="Proteomes" id="UP000241818">
    <property type="component" value="Unassembled WGS sequence"/>
</dbReference>
<dbReference type="RefSeq" id="XP_024717114.1">
    <property type="nucleotide sequence ID" value="XM_024867781.1"/>
</dbReference>
<feature type="compositionally biased region" description="Polar residues" evidence="1">
    <location>
        <begin position="604"/>
        <end position="620"/>
    </location>
</feature>
<feature type="region of interest" description="Disordered" evidence="1">
    <location>
        <begin position="569"/>
        <end position="1022"/>
    </location>
</feature>
<feature type="compositionally biased region" description="Low complexity" evidence="1">
    <location>
        <begin position="948"/>
        <end position="960"/>
    </location>
</feature>
<dbReference type="AlphaFoldDB" id="A0A2T3AR38"/>
<dbReference type="InParanoid" id="A0A2T3AR38"/>
<organism evidence="2 3">
    <name type="scientific">Amorphotheca resinae ATCC 22711</name>
    <dbReference type="NCBI Taxonomy" id="857342"/>
    <lineage>
        <taxon>Eukaryota</taxon>
        <taxon>Fungi</taxon>
        <taxon>Dikarya</taxon>
        <taxon>Ascomycota</taxon>
        <taxon>Pezizomycotina</taxon>
        <taxon>Leotiomycetes</taxon>
        <taxon>Helotiales</taxon>
        <taxon>Amorphothecaceae</taxon>
        <taxon>Amorphotheca</taxon>
    </lineage>
</organism>
<evidence type="ECO:0000313" key="3">
    <source>
        <dbReference type="Proteomes" id="UP000241818"/>
    </source>
</evidence>